<comment type="caution">
    <text evidence="1">The sequence shown here is derived from an EMBL/GenBank/DDBJ whole genome shotgun (WGS) entry which is preliminary data.</text>
</comment>
<evidence type="ECO:0000313" key="2">
    <source>
        <dbReference type="Proteomes" id="UP000318509"/>
    </source>
</evidence>
<sequence length="68" mass="7787">MENISKHGMENISKYFLRDRHGAWVCVERAELHTPSGRIKVTPGSRFMPGTTFLGVDLAKWLDEQQGR</sequence>
<gene>
    <name evidence="1" type="ORF">E6H00_02585</name>
</gene>
<evidence type="ECO:0000313" key="1">
    <source>
        <dbReference type="EMBL" id="TMI92516.1"/>
    </source>
</evidence>
<dbReference type="Proteomes" id="UP000318509">
    <property type="component" value="Unassembled WGS sequence"/>
</dbReference>
<proteinExistence type="predicted"/>
<reference evidence="1 2" key="1">
    <citation type="journal article" date="2019" name="Nat. Microbiol.">
        <title>Mediterranean grassland soil C-N compound turnover is dependent on rainfall and depth, and is mediated by genomically divergent microorganisms.</title>
        <authorList>
            <person name="Diamond S."/>
            <person name="Andeer P.F."/>
            <person name="Li Z."/>
            <person name="Crits-Christoph A."/>
            <person name="Burstein D."/>
            <person name="Anantharaman K."/>
            <person name="Lane K.R."/>
            <person name="Thomas B.C."/>
            <person name="Pan C."/>
            <person name="Northen T.R."/>
            <person name="Banfield J.F."/>
        </authorList>
    </citation>
    <scope>NUCLEOTIDE SEQUENCE [LARGE SCALE GENOMIC DNA]</scope>
    <source>
        <strain evidence="1">NP_3</strain>
    </source>
</reference>
<dbReference type="EMBL" id="VBAK01000057">
    <property type="protein sequence ID" value="TMI92516.1"/>
    <property type="molecule type" value="Genomic_DNA"/>
</dbReference>
<organism evidence="1 2">
    <name type="scientific">Candidatus Segetimicrobium genomatis</name>
    <dbReference type="NCBI Taxonomy" id="2569760"/>
    <lineage>
        <taxon>Bacteria</taxon>
        <taxon>Bacillati</taxon>
        <taxon>Candidatus Sysuimicrobiota</taxon>
        <taxon>Candidatus Sysuimicrobiia</taxon>
        <taxon>Candidatus Sysuimicrobiales</taxon>
        <taxon>Candidatus Segetimicrobiaceae</taxon>
        <taxon>Candidatus Segetimicrobium</taxon>
    </lineage>
</organism>
<protein>
    <submittedName>
        <fullName evidence="1">Uncharacterized protein</fullName>
    </submittedName>
</protein>
<name>A0A537KAF6_9BACT</name>
<dbReference type="AlphaFoldDB" id="A0A537KAF6"/>
<accession>A0A537KAF6</accession>